<feature type="coiled-coil region" evidence="1">
    <location>
        <begin position="463"/>
        <end position="508"/>
    </location>
</feature>
<feature type="domain" description="U1-type" evidence="4">
    <location>
        <begin position="725"/>
        <end position="763"/>
    </location>
</feature>
<dbReference type="SMART" id="SM00355">
    <property type="entry name" value="ZnF_C2H2"/>
    <property type="match status" value="2"/>
</dbReference>
<keyword evidence="1" id="KW-0175">Coiled coil</keyword>
<name>A0ABQ8EF42_BRANA</name>
<evidence type="ECO:0000313" key="5">
    <source>
        <dbReference type="EMBL" id="KAH0940224.1"/>
    </source>
</evidence>
<feature type="domain" description="C2H2-type" evidence="3">
    <location>
        <begin position="585"/>
        <end position="609"/>
    </location>
</feature>
<comment type="caution">
    <text evidence="5">The sequence shown here is derived from an EMBL/GenBank/DDBJ whole genome shotgun (WGS) entry which is preliminary data.</text>
</comment>
<evidence type="ECO:0000256" key="2">
    <source>
        <dbReference type="SAM" id="MobiDB-lite"/>
    </source>
</evidence>
<dbReference type="Gene3D" id="3.30.160.60">
    <property type="entry name" value="Classic Zinc Finger"/>
    <property type="match status" value="2"/>
</dbReference>
<dbReference type="Pfam" id="PF12874">
    <property type="entry name" value="zf-met"/>
    <property type="match status" value="2"/>
</dbReference>
<dbReference type="Pfam" id="PF01936">
    <property type="entry name" value="NYN"/>
    <property type="match status" value="2"/>
</dbReference>
<dbReference type="CDD" id="cd10910">
    <property type="entry name" value="PIN_limkain_b1_N_like"/>
    <property type="match status" value="2"/>
</dbReference>
<reference evidence="5 6" key="1">
    <citation type="submission" date="2021-05" db="EMBL/GenBank/DDBJ databases">
        <title>Genome Assembly of Synthetic Allotetraploid Brassica napus Reveals Homoeologous Exchanges between Subgenomes.</title>
        <authorList>
            <person name="Davis J.T."/>
        </authorList>
    </citation>
    <scope>NUCLEOTIDE SEQUENCE [LARGE SCALE GENOMIC DNA]</scope>
    <source>
        <strain evidence="6">cv. Da-Ae</strain>
        <tissue evidence="5">Seedling</tissue>
    </source>
</reference>
<accession>A0ABQ8EF42</accession>
<keyword evidence="6" id="KW-1185">Reference proteome</keyword>
<feature type="region of interest" description="Disordered" evidence="2">
    <location>
        <begin position="767"/>
        <end position="794"/>
    </location>
</feature>
<feature type="domain" description="C2H2-type" evidence="3">
    <location>
        <begin position="728"/>
        <end position="752"/>
    </location>
</feature>
<dbReference type="SUPFAM" id="SSF57667">
    <property type="entry name" value="beta-beta-alpha zinc fingers"/>
    <property type="match status" value="2"/>
</dbReference>
<evidence type="ECO:0000256" key="1">
    <source>
        <dbReference type="SAM" id="Coils"/>
    </source>
</evidence>
<dbReference type="Proteomes" id="UP000824890">
    <property type="component" value="Unassembled WGS sequence"/>
</dbReference>
<feature type="compositionally biased region" description="Basic and acidic residues" evidence="2">
    <location>
        <begin position="767"/>
        <end position="778"/>
    </location>
</feature>
<dbReference type="InterPro" id="IPR021139">
    <property type="entry name" value="NYN"/>
</dbReference>
<dbReference type="PANTHER" id="PTHR14379">
    <property type="entry name" value="LIMKAIN B LKAP"/>
    <property type="match status" value="1"/>
</dbReference>
<dbReference type="InterPro" id="IPR003604">
    <property type="entry name" value="Matrin/U1-like-C_Znf_C2H2"/>
</dbReference>
<feature type="domain" description="U1-type" evidence="4">
    <location>
        <begin position="582"/>
        <end position="616"/>
    </location>
</feature>
<feature type="compositionally biased region" description="Basic residues" evidence="2">
    <location>
        <begin position="564"/>
        <end position="574"/>
    </location>
</feature>
<evidence type="ECO:0000313" key="6">
    <source>
        <dbReference type="Proteomes" id="UP000824890"/>
    </source>
</evidence>
<protein>
    <recommendedName>
        <fullName evidence="7">C2H2-type domain-containing protein</fullName>
    </recommendedName>
</protein>
<dbReference type="SMART" id="SM00451">
    <property type="entry name" value="ZnF_U1"/>
    <property type="match status" value="2"/>
</dbReference>
<feature type="region of interest" description="Disordered" evidence="2">
    <location>
        <begin position="543"/>
        <end position="575"/>
    </location>
</feature>
<evidence type="ECO:0008006" key="7">
    <source>
        <dbReference type="Google" id="ProtNLM"/>
    </source>
</evidence>
<dbReference type="InterPro" id="IPR013087">
    <property type="entry name" value="Znf_C2H2_type"/>
</dbReference>
<dbReference type="PANTHER" id="PTHR14379:SF71">
    <property type="entry name" value="C2H2-TYPE DOMAIN-CONTAINING PROTEIN"/>
    <property type="match status" value="1"/>
</dbReference>
<evidence type="ECO:0000259" key="3">
    <source>
        <dbReference type="SMART" id="SM00355"/>
    </source>
</evidence>
<dbReference type="InterPro" id="IPR036236">
    <property type="entry name" value="Znf_C2H2_sf"/>
</dbReference>
<gene>
    <name evidence="5" type="ORF">HID58_007685</name>
</gene>
<organism evidence="5 6">
    <name type="scientific">Brassica napus</name>
    <name type="common">Rape</name>
    <dbReference type="NCBI Taxonomy" id="3708"/>
    <lineage>
        <taxon>Eukaryota</taxon>
        <taxon>Viridiplantae</taxon>
        <taxon>Streptophyta</taxon>
        <taxon>Embryophyta</taxon>
        <taxon>Tracheophyta</taxon>
        <taxon>Spermatophyta</taxon>
        <taxon>Magnoliopsida</taxon>
        <taxon>eudicotyledons</taxon>
        <taxon>Gunneridae</taxon>
        <taxon>Pentapetalae</taxon>
        <taxon>rosids</taxon>
        <taxon>malvids</taxon>
        <taxon>Brassicales</taxon>
        <taxon>Brassicaceae</taxon>
        <taxon>Brassiceae</taxon>
        <taxon>Brassica</taxon>
    </lineage>
</organism>
<evidence type="ECO:0000259" key="4">
    <source>
        <dbReference type="SMART" id="SM00451"/>
    </source>
</evidence>
<proteinExistence type="predicted"/>
<dbReference type="EMBL" id="JAGKQM010000002">
    <property type="protein sequence ID" value="KAH0940224.1"/>
    <property type="molecule type" value="Genomic_DNA"/>
</dbReference>
<sequence>MHSRYAKKKKSMKFKLMMLASIFFSKRFRQVTLRRTRISENGVVQQRLCLSDAGLKYLAMEATCREASEEEGFARTAKTSVWWDIENCGVPKGCDGHKIALNIKSALGKMKYCGPLAIYAYGDINQMRSSVQQALSSTGVSLNHVPPGVKDGSDKKILVDMLLWTMENRAPANVMLISGDGDYSYVLHRLRMMGYNVLLVRPESASRFLVAAADRIWLWRSVVAGGSGSEVSKGMVMDNRAEAEYTRAKTSVWWDIENCAVPRGCDAHGITKKLSAALANMNYCGPLSISSYGNTDLIPKAVQLALSSTGISLNHVPSGRKDASDKKILVDMFLWVVENPPPANIMLISGDIDFSDALHRLRMRRYNILLAHPQNISPSLVASAKTSWLWRSLLLASGSSLTQCGSSGVLDGSEITSEDVSEHVLSTQAMDSGSGSSKAARSKLKGIYVPKAPNELLVKEANRKKLQKKCSETKNVEESVQNNDQESLKCLEKQNKELMETITTSERNVAPLHVDHVYSELSRDFPVPKEELEGMLKQILQIKSGEPETAPAGLSENLKEDMNKKKKKRNKKKSRVIEEDKAEPYVCSICSVICDSPAIFESHLNGRKHAATVEKHAEALLGDKQIPYDVVQHNGHLIDGEASENIDYFEDVPEIDYKPLPNEEAREWIDAIFNTPELSQDANLTLEFESMLNQSLEMNSGDYEGVTEVPDELKDKDMTKDKAEPEAYVCSICSVVCTCPTVFESHLMGRRHAAKVLFDDKKVLEESLKEKDHPRDAQESITNPSVEFQEPKEARERLDSVVKRIELSLEDTSKQAVVEAGSAPERVEDENGTQIRVCDWCNVTCSKKHAATVKKREPVVKKHDAVVKKQAGTKFAYVRKNGP</sequence>
<dbReference type="InterPro" id="IPR024768">
    <property type="entry name" value="Marf1"/>
</dbReference>
<dbReference type="Gene3D" id="3.40.50.1010">
    <property type="entry name" value="5'-nuclease"/>
    <property type="match status" value="2"/>
</dbReference>